<dbReference type="GO" id="GO:0061809">
    <property type="term" value="F:NAD+ nucleosidase activity, cyclic ADP-ribose generating"/>
    <property type="evidence" value="ECO:0007669"/>
    <property type="project" value="UniProtKB-EC"/>
</dbReference>
<evidence type="ECO:0000256" key="2">
    <source>
        <dbReference type="ARBA" id="ARBA00022801"/>
    </source>
</evidence>
<dbReference type="AlphaFoldDB" id="A0AAP0RLL8"/>
<accession>A0AAP0RLL8</accession>
<reference evidence="6 7" key="1">
    <citation type="journal article" date="2024" name="Plant J.">
        <title>Genome sequences and population genomics reveal climatic adaptation and genomic divergence between two closely related sweetgum species.</title>
        <authorList>
            <person name="Xu W.Q."/>
            <person name="Ren C.Q."/>
            <person name="Zhang X.Y."/>
            <person name="Comes H.P."/>
            <person name="Liu X.H."/>
            <person name="Li Y.G."/>
            <person name="Kettle C.J."/>
            <person name="Jalonen R."/>
            <person name="Gaisberger H."/>
            <person name="Ma Y.Z."/>
            <person name="Qiu Y.X."/>
        </authorList>
    </citation>
    <scope>NUCLEOTIDE SEQUENCE [LARGE SCALE GENOMIC DNA]</scope>
    <source>
        <strain evidence="6">Hangzhou</strain>
    </source>
</reference>
<evidence type="ECO:0000256" key="4">
    <source>
        <dbReference type="ARBA" id="ARBA00047304"/>
    </source>
</evidence>
<dbReference type="InterPro" id="IPR000157">
    <property type="entry name" value="TIR_dom"/>
</dbReference>
<comment type="caution">
    <text evidence="6">The sequence shown here is derived from an EMBL/GenBank/DDBJ whole genome shotgun (WGS) entry which is preliminary data.</text>
</comment>
<evidence type="ECO:0000256" key="1">
    <source>
        <dbReference type="ARBA" id="ARBA00011982"/>
    </source>
</evidence>
<keyword evidence="3" id="KW-0520">NAD</keyword>
<dbReference type="InterPro" id="IPR035897">
    <property type="entry name" value="Toll_tir_struct_dom_sf"/>
</dbReference>
<name>A0AAP0RLL8_LIQFO</name>
<gene>
    <name evidence="6" type="ORF">L1049_014053</name>
</gene>
<sequence length="228" mass="26151">MVHEAFLSFKRLMASAIENTYRLNDLPDVATTPSSSHNQALDERFVVFFMCQCQSKDASCLMGALAIHSGMTMFPWKLNPIHLTCENPSINFNCSSPFVLCHYNGCRKKPLSLPPLALADGAMYDVFLSFRGEDTRKNFIDHLYFALKNAGINAFRDDNELPRGEEIKLIPTAQSNPRFQEFGHLFLKKICSFQLVLEELVELWRQGTVEKLSNSWFCLHFTTPIRWM</sequence>
<proteinExistence type="predicted"/>
<dbReference type="GO" id="GO:0007165">
    <property type="term" value="P:signal transduction"/>
    <property type="evidence" value="ECO:0007669"/>
    <property type="project" value="InterPro"/>
</dbReference>
<dbReference type="SUPFAM" id="SSF52200">
    <property type="entry name" value="Toll/Interleukin receptor TIR domain"/>
    <property type="match status" value="1"/>
</dbReference>
<protein>
    <recommendedName>
        <fullName evidence="1">ADP-ribosyl cyclase/cyclic ADP-ribose hydrolase</fullName>
        <ecNumber evidence="1">3.2.2.6</ecNumber>
    </recommendedName>
</protein>
<evidence type="ECO:0000313" key="7">
    <source>
        <dbReference type="Proteomes" id="UP001415857"/>
    </source>
</evidence>
<evidence type="ECO:0000313" key="6">
    <source>
        <dbReference type="EMBL" id="KAK9280364.1"/>
    </source>
</evidence>
<dbReference type="EC" id="3.2.2.6" evidence="1"/>
<evidence type="ECO:0000259" key="5">
    <source>
        <dbReference type="PROSITE" id="PS50104"/>
    </source>
</evidence>
<keyword evidence="2" id="KW-0378">Hydrolase</keyword>
<dbReference type="PANTHER" id="PTHR32009:SF39">
    <property type="entry name" value="TIR DOMAIN-CONTAINING PROTEIN"/>
    <property type="match status" value="1"/>
</dbReference>
<keyword evidence="7" id="KW-1185">Reference proteome</keyword>
<dbReference type="Gene3D" id="3.40.50.10140">
    <property type="entry name" value="Toll/interleukin-1 receptor homology (TIR) domain"/>
    <property type="match status" value="1"/>
</dbReference>
<dbReference type="EMBL" id="JBBPBK010000008">
    <property type="protein sequence ID" value="KAK9280364.1"/>
    <property type="molecule type" value="Genomic_DNA"/>
</dbReference>
<evidence type="ECO:0000256" key="3">
    <source>
        <dbReference type="ARBA" id="ARBA00023027"/>
    </source>
</evidence>
<organism evidence="6 7">
    <name type="scientific">Liquidambar formosana</name>
    <name type="common">Formosan gum</name>
    <dbReference type="NCBI Taxonomy" id="63359"/>
    <lineage>
        <taxon>Eukaryota</taxon>
        <taxon>Viridiplantae</taxon>
        <taxon>Streptophyta</taxon>
        <taxon>Embryophyta</taxon>
        <taxon>Tracheophyta</taxon>
        <taxon>Spermatophyta</taxon>
        <taxon>Magnoliopsida</taxon>
        <taxon>eudicotyledons</taxon>
        <taxon>Gunneridae</taxon>
        <taxon>Pentapetalae</taxon>
        <taxon>Saxifragales</taxon>
        <taxon>Altingiaceae</taxon>
        <taxon>Liquidambar</taxon>
    </lineage>
</organism>
<dbReference type="PANTHER" id="PTHR32009">
    <property type="entry name" value="TMV RESISTANCE PROTEIN N-LIKE"/>
    <property type="match status" value="1"/>
</dbReference>
<dbReference type="PROSITE" id="PS50104">
    <property type="entry name" value="TIR"/>
    <property type="match status" value="1"/>
</dbReference>
<dbReference type="Pfam" id="PF01582">
    <property type="entry name" value="TIR"/>
    <property type="match status" value="1"/>
</dbReference>
<comment type="catalytic activity">
    <reaction evidence="4">
        <text>NAD(+) + H2O = ADP-D-ribose + nicotinamide + H(+)</text>
        <dbReference type="Rhea" id="RHEA:16301"/>
        <dbReference type="ChEBI" id="CHEBI:15377"/>
        <dbReference type="ChEBI" id="CHEBI:15378"/>
        <dbReference type="ChEBI" id="CHEBI:17154"/>
        <dbReference type="ChEBI" id="CHEBI:57540"/>
        <dbReference type="ChEBI" id="CHEBI:57967"/>
        <dbReference type="EC" id="3.2.2.6"/>
    </reaction>
    <physiologicalReaction direction="left-to-right" evidence="4">
        <dbReference type="Rhea" id="RHEA:16302"/>
    </physiologicalReaction>
</comment>
<feature type="domain" description="TIR" evidence="5">
    <location>
        <begin position="122"/>
        <end position="228"/>
    </location>
</feature>
<dbReference type="Proteomes" id="UP001415857">
    <property type="component" value="Unassembled WGS sequence"/>
</dbReference>